<dbReference type="Proteomes" id="UP000663865">
    <property type="component" value="Unassembled WGS sequence"/>
</dbReference>
<protein>
    <recommendedName>
        <fullName evidence="5">DUF4878 domain-containing protein</fullName>
    </recommendedName>
</protein>
<reference evidence="3" key="1">
    <citation type="submission" date="2021-02" db="EMBL/GenBank/DDBJ databases">
        <authorList>
            <person name="Nowell W R."/>
        </authorList>
    </citation>
    <scope>NUCLEOTIDE SEQUENCE</scope>
</reference>
<feature type="signal peptide" evidence="1">
    <location>
        <begin position="1"/>
        <end position="19"/>
    </location>
</feature>
<gene>
    <name evidence="2" type="ORF">KIK155_LOCUS30907</name>
    <name evidence="3" type="ORF">TOA249_LOCUS22119</name>
</gene>
<accession>A0A821N5I0</accession>
<evidence type="ECO:0000313" key="3">
    <source>
        <dbReference type="EMBL" id="CAF4780385.1"/>
    </source>
</evidence>
<dbReference type="Proteomes" id="UP000663838">
    <property type="component" value="Unassembled WGS sequence"/>
</dbReference>
<name>A0A821N5I0_9BILA</name>
<keyword evidence="1" id="KW-0732">Signal</keyword>
<feature type="chain" id="PRO_5036417020" description="DUF4878 domain-containing protein" evidence="1">
    <location>
        <begin position="20"/>
        <end position="134"/>
    </location>
</feature>
<dbReference type="AlphaFoldDB" id="A0A821N5I0"/>
<organism evidence="3 4">
    <name type="scientific">Rotaria socialis</name>
    <dbReference type="NCBI Taxonomy" id="392032"/>
    <lineage>
        <taxon>Eukaryota</taxon>
        <taxon>Metazoa</taxon>
        <taxon>Spiralia</taxon>
        <taxon>Gnathifera</taxon>
        <taxon>Rotifera</taxon>
        <taxon>Eurotatoria</taxon>
        <taxon>Bdelloidea</taxon>
        <taxon>Philodinida</taxon>
        <taxon>Philodinidae</taxon>
        <taxon>Rotaria</taxon>
    </lineage>
</organism>
<dbReference type="EMBL" id="CAJOBS010001976">
    <property type="protein sequence ID" value="CAF4780385.1"/>
    <property type="molecule type" value="Genomic_DNA"/>
</dbReference>
<evidence type="ECO:0000313" key="4">
    <source>
        <dbReference type="Proteomes" id="UP000663838"/>
    </source>
</evidence>
<comment type="caution">
    <text evidence="3">The sequence shown here is derived from an EMBL/GenBank/DDBJ whole genome shotgun (WGS) entry which is preliminary data.</text>
</comment>
<evidence type="ECO:0008006" key="5">
    <source>
        <dbReference type="Google" id="ProtNLM"/>
    </source>
</evidence>
<proteinExistence type="predicted"/>
<dbReference type="EMBL" id="CAJNYV010005671">
    <property type="protein sequence ID" value="CAF3772560.1"/>
    <property type="molecule type" value="Genomic_DNA"/>
</dbReference>
<evidence type="ECO:0000256" key="1">
    <source>
        <dbReference type="SAM" id="SignalP"/>
    </source>
</evidence>
<evidence type="ECO:0000313" key="2">
    <source>
        <dbReference type="EMBL" id="CAF3772560.1"/>
    </source>
</evidence>
<sequence>MKYAFYLFILLVTFSRCTSTKNYPPATDALDAAREFLGSCLKGDFEKAAAYMVVDEPNKKLLKEAEETYRAKSVNQQKQFSEASLQNISIEEVSTTTTIIYYTYSFDKVARKVKAVLNNNIWLVDFKYTFNPNL</sequence>